<evidence type="ECO:0000313" key="2">
    <source>
        <dbReference type="Proteomes" id="UP001055811"/>
    </source>
</evidence>
<organism evidence="1 2">
    <name type="scientific">Cichorium intybus</name>
    <name type="common">Chicory</name>
    <dbReference type="NCBI Taxonomy" id="13427"/>
    <lineage>
        <taxon>Eukaryota</taxon>
        <taxon>Viridiplantae</taxon>
        <taxon>Streptophyta</taxon>
        <taxon>Embryophyta</taxon>
        <taxon>Tracheophyta</taxon>
        <taxon>Spermatophyta</taxon>
        <taxon>Magnoliopsida</taxon>
        <taxon>eudicotyledons</taxon>
        <taxon>Gunneridae</taxon>
        <taxon>Pentapetalae</taxon>
        <taxon>asterids</taxon>
        <taxon>campanulids</taxon>
        <taxon>Asterales</taxon>
        <taxon>Asteraceae</taxon>
        <taxon>Cichorioideae</taxon>
        <taxon>Cichorieae</taxon>
        <taxon>Cichoriinae</taxon>
        <taxon>Cichorium</taxon>
    </lineage>
</organism>
<proteinExistence type="predicted"/>
<reference evidence="1 2" key="2">
    <citation type="journal article" date="2022" name="Mol. Ecol. Resour.">
        <title>The genomes of chicory, endive, great burdock and yacon provide insights into Asteraceae paleo-polyploidization history and plant inulin production.</title>
        <authorList>
            <person name="Fan W."/>
            <person name="Wang S."/>
            <person name="Wang H."/>
            <person name="Wang A."/>
            <person name="Jiang F."/>
            <person name="Liu H."/>
            <person name="Zhao H."/>
            <person name="Xu D."/>
            <person name="Zhang Y."/>
        </authorList>
    </citation>
    <scope>NUCLEOTIDE SEQUENCE [LARGE SCALE GENOMIC DNA]</scope>
    <source>
        <strain evidence="2">cv. Punajuju</strain>
        <tissue evidence="1">Leaves</tissue>
    </source>
</reference>
<reference evidence="2" key="1">
    <citation type="journal article" date="2022" name="Mol. Ecol. Resour.">
        <title>The genomes of chicory, endive, great burdock and yacon provide insights into Asteraceae palaeo-polyploidization history and plant inulin production.</title>
        <authorList>
            <person name="Fan W."/>
            <person name="Wang S."/>
            <person name="Wang H."/>
            <person name="Wang A."/>
            <person name="Jiang F."/>
            <person name="Liu H."/>
            <person name="Zhao H."/>
            <person name="Xu D."/>
            <person name="Zhang Y."/>
        </authorList>
    </citation>
    <scope>NUCLEOTIDE SEQUENCE [LARGE SCALE GENOMIC DNA]</scope>
    <source>
        <strain evidence="2">cv. Punajuju</strain>
    </source>
</reference>
<evidence type="ECO:0000313" key="1">
    <source>
        <dbReference type="EMBL" id="KAI3782297.1"/>
    </source>
</evidence>
<comment type="caution">
    <text evidence="1">The sequence shown here is derived from an EMBL/GenBank/DDBJ whole genome shotgun (WGS) entry which is preliminary data.</text>
</comment>
<sequence length="205" mass="23293">MARGEDWDTDEHHTGGRESWKKESHLPERSAWGGVPETKGYSKTGIEKDNHDIGNHRCNSKGQNNIQEKVIHIRSRADDVTNSGIKKEAVVDYVDQEINIRIGPDLGRQQEQYDEAQSGEGKKEGVKIGGVGSEAQLEDNTPYEILDEFEDQWSDTQRMVFDFDETERKKKKCKKANKLGKKSRKGGEDRRVERAGPLSVLRRQG</sequence>
<accession>A0ACB9GFY0</accession>
<name>A0ACB9GFY0_CICIN</name>
<gene>
    <name evidence="1" type="ORF">L2E82_12337</name>
</gene>
<dbReference type="EMBL" id="CM042010">
    <property type="protein sequence ID" value="KAI3782297.1"/>
    <property type="molecule type" value="Genomic_DNA"/>
</dbReference>
<dbReference type="Proteomes" id="UP001055811">
    <property type="component" value="Linkage Group LG02"/>
</dbReference>
<keyword evidence="2" id="KW-1185">Reference proteome</keyword>
<protein>
    <submittedName>
        <fullName evidence="1">Uncharacterized protein</fullName>
    </submittedName>
</protein>